<dbReference type="OrthoDB" id="9798587at2"/>
<dbReference type="CDD" id="cd04335">
    <property type="entry name" value="PrdX_deacylase"/>
    <property type="match status" value="1"/>
</dbReference>
<sequence>MPMGTYQQVKDELKKLGIDDYDVVDHPAAHTTEEADKYIAGREGVRTKTMFLKGKKKKFYMVIMDDKKRMDFHEFQDLTGAKRVSMAQPEDLAKQLGLAPGIVSPFGLMNNTDHNVQVYFDQDIVDESIQTFHPNENTHTIFIKTSDLFKFLKAEGYEPVIIDL</sequence>
<dbReference type="RefSeq" id="WP_104688176.1">
    <property type="nucleotide sequence ID" value="NZ_PNFV01000002.1"/>
</dbReference>
<gene>
    <name evidence="4" type="ORF">CK797_02185</name>
</gene>
<organism evidence="4 5">
    <name type="scientific">Limosilactobacillus pontis</name>
    <dbReference type="NCBI Taxonomy" id="35787"/>
    <lineage>
        <taxon>Bacteria</taxon>
        <taxon>Bacillati</taxon>
        <taxon>Bacillota</taxon>
        <taxon>Bacilli</taxon>
        <taxon>Lactobacillales</taxon>
        <taxon>Lactobacillaceae</taxon>
        <taxon>Limosilactobacillus</taxon>
    </lineage>
</organism>
<evidence type="ECO:0000256" key="1">
    <source>
        <dbReference type="ARBA" id="ARBA00010201"/>
    </source>
</evidence>
<evidence type="ECO:0000313" key="4">
    <source>
        <dbReference type="EMBL" id="PMB83074.1"/>
    </source>
</evidence>
<dbReference type="GO" id="GO:0006412">
    <property type="term" value="P:translation"/>
    <property type="evidence" value="ECO:0007669"/>
    <property type="project" value="UniProtKB-KW"/>
</dbReference>
<dbReference type="AlphaFoldDB" id="A0A2J6NP26"/>
<dbReference type="PANTHER" id="PTHR31423">
    <property type="entry name" value="YBAK DOMAIN-CONTAINING PROTEIN"/>
    <property type="match status" value="1"/>
</dbReference>
<comment type="caution">
    <text evidence="4">The sequence shown here is derived from an EMBL/GenBank/DDBJ whole genome shotgun (WGS) entry which is preliminary data.</text>
</comment>
<dbReference type="PANTHER" id="PTHR31423:SF3">
    <property type="entry name" value="PROLYL-TRNA SYNTHETASE ASSOCIATED DOMAIN-CONTAINING PROTEIN 1-RELATED"/>
    <property type="match status" value="1"/>
</dbReference>
<feature type="domain" description="YbaK/aminoacyl-tRNA synthetase-associated" evidence="3">
    <location>
        <begin position="26"/>
        <end position="151"/>
    </location>
</feature>
<dbReference type="GO" id="GO:0002161">
    <property type="term" value="F:aminoacyl-tRNA deacylase activity"/>
    <property type="evidence" value="ECO:0007669"/>
    <property type="project" value="InterPro"/>
</dbReference>
<comment type="similarity">
    <text evidence="1">Belongs to the PRORSD1 family.</text>
</comment>
<dbReference type="EMBL" id="PNFV01000002">
    <property type="protein sequence ID" value="PMB83074.1"/>
    <property type="molecule type" value="Genomic_DNA"/>
</dbReference>
<keyword evidence="2" id="KW-0648">Protein biosynthesis</keyword>
<dbReference type="Pfam" id="PF04073">
    <property type="entry name" value="tRNA_edit"/>
    <property type="match status" value="1"/>
</dbReference>
<dbReference type="InterPro" id="IPR036754">
    <property type="entry name" value="YbaK/aa-tRNA-synt-asso_dom_sf"/>
</dbReference>
<accession>A0A2J6NP26</accession>
<evidence type="ECO:0000259" key="3">
    <source>
        <dbReference type="Pfam" id="PF04073"/>
    </source>
</evidence>
<dbReference type="SUPFAM" id="SSF55826">
    <property type="entry name" value="YbaK/ProRS associated domain"/>
    <property type="match status" value="1"/>
</dbReference>
<evidence type="ECO:0000313" key="5">
    <source>
        <dbReference type="Proteomes" id="UP000239920"/>
    </source>
</evidence>
<evidence type="ECO:0000256" key="2">
    <source>
        <dbReference type="ARBA" id="ARBA00022917"/>
    </source>
</evidence>
<dbReference type="InterPro" id="IPR040285">
    <property type="entry name" value="ProX/PRXD1"/>
</dbReference>
<reference evidence="4 5" key="1">
    <citation type="submission" date="2017-09" db="EMBL/GenBank/DDBJ databases">
        <title>Bacterial strain isolated from the female urinary microbiota.</title>
        <authorList>
            <person name="Thomas-White K."/>
            <person name="Kumar N."/>
            <person name="Forster S."/>
            <person name="Putonti C."/>
            <person name="Lawley T."/>
            <person name="Wolfe A.J."/>
        </authorList>
    </citation>
    <scope>NUCLEOTIDE SEQUENCE [LARGE SCALE GENOMIC DNA]</scope>
    <source>
        <strain evidence="4 5">UMB0683</strain>
    </source>
</reference>
<dbReference type="InterPro" id="IPR007214">
    <property type="entry name" value="YbaK/aa-tRNA-synth-assoc-dom"/>
</dbReference>
<dbReference type="FunFam" id="3.90.960.10:FF:000005">
    <property type="entry name" value="Putative prolyl-tRNA synthetase"/>
    <property type="match status" value="1"/>
</dbReference>
<name>A0A2J6NP26_9LACO</name>
<dbReference type="Proteomes" id="UP000239920">
    <property type="component" value="Unassembled WGS sequence"/>
</dbReference>
<proteinExistence type="inferred from homology"/>
<protein>
    <submittedName>
        <fullName evidence="4">Prolyl-tRNA editing protein</fullName>
    </submittedName>
</protein>
<dbReference type="Gene3D" id="3.90.960.10">
    <property type="entry name" value="YbaK/aminoacyl-tRNA synthetase-associated domain"/>
    <property type="match status" value="1"/>
</dbReference>